<sequence>MRIHDINVKRWQFCSAPRRYDLDPKLSEQLAPPR</sequence>
<dbReference type="HOGENOM" id="CLU_3373187_0_0_11"/>
<dbReference type="KEGG" id="cwo:Cwoe_5579"/>
<dbReference type="AlphaFoldDB" id="D3F0Q0"/>
<dbReference type="EMBL" id="CP001854">
    <property type="protein sequence ID" value="ADB53984.1"/>
    <property type="molecule type" value="Genomic_DNA"/>
</dbReference>
<organism evidence="1 2">
    <name type="scientific">Conexibacter woesei (strain DSM 14684 / CCUG 47730 / CIP 108061 / JCM 11494 / NBRC 100937 / ID131577)</name>
    <dbReference type="NCBI Taxonomy" id="469383"/>
    <lineage>
        <taxon>Bacteria</taxon>
        <taxon>Bacillati</taxon>
        <taxon>Actinomycetota</taxon>
        <taxon>Thermoleophilia</taxon>
        <taxon>Solirubrobacterales</taxon>
        <taxon>Conexibacteraceae</taxon>
        <taxon>Conexibacter</taxon>
    </lineage>
</organism>
<dbReference type="Proteomes" id="UP000008229">
    <property type="component" value="Chromosome"/>
</dbReference>
<accession>D3F0Q0</accession>
<name>D3F0Q0_CONWI</name>
<evidence type="ECO:0000313" key="1">
    <source>
        <dbReference type="EMBL" id="ADB53984.1"/>
    </source>
</evidence>
<evidence type="ECO:0000313" key="2">
    <source>
        <dbReference type="Proteomes" id="UP000008229"/>
    </source>
</evidence>
<proteinExistence type="predicted"/>
<reference evidence="2" key="2">
    <citation type="submission" date="2010-01" db="EMBL/GenBank/DDBJ databases">
        <title>The complete genome of Conexibacter woesei DSM 14684.</title>
        <authorList>
            <consortium name="US DOE Joint Genome Institute (JGI-PGF)"/>
            <person name="Lucas S."/>
            <person name="Copeland A."/>
            <person name="Lapidus A."/>
            <person name="Glavina del Rio T."/>
            <person name="Dalin E."/>
            <person name="Tice H."/>
            <person name="Bruce D."/>
            <person name="Goodwin L."/>
            <person name="Pitluck S."/>
            <person name="Kyrpides N."/>
            <person name="Mavromatis K."/>
            <person name="Ivanova N."/>
            <person name="Mikhailova N."/>
            <person name="Chertkov O."/>
            <person name="Brettin T."/>
            <person name="Detter J.C."/>
            <person name="Han C."/>
            <person name="Larimer F."/>
            <person name="Land M."/>
            <person name="Hauser L."/>
            <person name="Markowitz V."/>
            <person name="Cheng J.-F."/>
            <person name="Hugenholtz P."/>
            <person name="Woyke T."/>
            <person name="Wu D."/>
            <person name="Pukall R."/>
            <person name="Steenblock K."/>
            <person name="Schneider S."/>
            <person name="Klenk H.-P."/>
            <person name="Eisen J.A."/>
        </authorList>
    </citation>
    <scope>NUCLEOTIDE SEQUENCE [LARGE SCALE GENOMIC DNA]</scope>
    <source>
        <strain evidence="2">DSM 14684 / CIP 108061 / JCM 11494 / NBRC 100937 / ID131577</strain>
    </source>
</reference>
<gene>
    <name evidence="1" type="ordered locus">Cwoe_5579</name>
</gene>
<keyword evidence="2" id="KW-1185">Reference proteome</keyword>
<protein>
    <submittedName>
        <fullName evidence="1">Uncharacterized protein</fullName>
    </submittedName>
</protein>
<reference evidence="1 2" key="1">
    <citation type="journal article" date="2010" name="Stand. Genomic Sci.">
        <title>Complete genome sequence of Conexibacter woesei type strain (ID131577).</title>
        <authorList>
            <person name="Pukall R."/>
            <person name="Lapidus A."/>
            <person name="Glavina Del Rio T."/>
            <person name="Copeland A."/>
            <person name="Tice H."/>
            <person name="Cheng J.-F."/>
            <person name="Lucas S."/>
            <person name="Chen F."/>
            <person name="Nolan M."/>
            <person name="Bruce D."/>
            <person name="Goodwin L."/>
            <person name="Pitluck S."/>
            <person name="Mavromatis K."/>
            <person name="Ivanova N."/>
            <person name="Ovchinnikova G."/>
            <person name="Pati A."/>
            <person name="Chen A."/>
            <person name="Palaniappan K."/>
            <person name="Land M."/>
            <person name="Hauser L."/>
            <person name="Chang Y.-J."/>
            <person name="Jeffries C.D."/>
            <person name="Chain P."/>
            <person name="Meincke L."/>
            <person name="Sims D."/>
            <person name="Brettin T."/>
            <person name="Detter J.C."/>
            <person name="Rohde M."/>
            <person name="Goeker M."/>
            <person name="Bristow J."/>
            <person name="Eisen J.A."/>
            <person name="Markowitz V."/>
            <person name="Kyrpides N.C."/>
            <person name="Klenk H.-P."/>
            <person name="Hugenholtz P."/>
        </authorList>
    </citation>
    <scope>NUCLEOTIDE SEQUENCE [LARGE SCALE GENOMIC DNA]</scope>
    <source>
        <strain evidence="2">DSM 14684 / CIP 108061 / JCM 11494 / NBRC 100937 / ID131577</strain>
    </source>
</reference>